<sequence>MPILAALLVALGVTLTPLAQGASAAPAAAPTASSPTASNPAARRHLRVPTTMRWRAIDQGDVLLWTGREEVWRLSLGSGCRALPRTGRLGFTAHHGHLVAGRDEIRSDGGSCPIDAIVAAPPAPRTGTPQAPTWPATRIEVVRRSNGGSGR</sequence>
<protein>
    <recommendedName>
        <fullName evidence="5">Secreted protein</fullName>
    </recommendedName>
</protein>
<dbReference type="EMBL" id="BSOZ01000009">
    <property type="protein sequence ID" value="GLS03862.1"/>
    <property type="molecule type" value="Genomic_DNA"/>
</dbReference>
<dbReference type="Pfam" id="PF20101">
    <property type="entry name" value="DUF6491"/>
    <property type="match status" value="1"/>
</dbReference>
<evidence type="ECO:0008006" key="5">
    <source>
        <dbReference type="Google" id="ProtNLM"/>
    </source>
</evidence>
<evidence type="ECO:0000256" key="2">
    <source>
        <dbReference type="SAM" id="SignalP"/>
    </source>
</evidence>
<evidence type="ECO:0000313" key="4">
    <source>
        <dbReference type="Proteomes" id="UP001156836"/>
    </source>
</evidence>
<evidence type="ECO:0000256" key="1">
    <source>
        <dbReference type="SAM" id="MobiDB-lite"/>
    </source>
</evidence>
<gene>
    <name evidence="3" type="ORF">GCM10007860_10070</name>
</gene>
<feature type="chain" id="PRO_5045869387" description="Secreted protein" evidence="2">
    <location>
        <begin position="22"/>
        <end position="151"/>
    </location>
</feature>
<feature type="compositionally biased region" description="Low complexity" evidence="1">
    <location>
        <begin position="25"/>
        <end position="41"/>
    </location>
</feature>
<organism evidence="3 4">
    <name type="scientific">Chitiniphilus shinanonensis</name>
    <dbReference type="NCBI Taxonomy" id="553088"/>
    <lineage>
        <taxon>Bacteria</taxon>
        <taxon>Pseudomonadati</taxon>
        <taxon>Pseudomonadota</taxon>
        <taxon>Betaproteobacteria</taxon>
        <taxon>Neisseriales</taxon>
        <taxon>Chitinibacteraceae</taxon>
        <taxon>Chitiniphilus</taxon>
    </lineage>
</organism>
<reference evidence="4" key="1">
    <citation type="journal article" date="2019" name="Int. J. Syst. Evol. Microbiol.">
        <title>The Global Catalogue of Microorganisms (GCM) 10K type strain sequencing project: providing services to taxonomists for standard genome sequencing and annotation.</title>
        <authorList>
            <consortium name="The Broad Institute Genomics Platform"/>
            <consortium name="The Broad Institute Genome Sequencing Center for Infectious Disease"/>
            <person name="Wu L."/>
            <person name="Ma J."/>
        </authorList>
    </citation>
    <scope>NUCLEOTIDE SEQUENCE [LARGE SCALE GENOMIC DNA]</scope>
    <source>
        <strain evidence="4">NBRC 104970</strain>
    </source>
</reference>
<feature type="signal peptide" evidence="2">
    <location>
        <begin position="1"/>
        <end position="21"/>
    </location>
</feature>
<name>A0ABQ6BUH2_9NEIS</name>
<feature type="region of interest" description="Disordered" evidence="1">
    <location>
        <begin position="25"/>
        <end position="45"/>
    </location>
</feature>
<keyword evidence="2" id="KW-0732">Signal</keyword>
<dbReference type="InterPro" id="IPR045500">
    <property type="entry name" value="DUF6491"/>
</dbReference>
<comment type="caution">
    <text evidence="3">The sequence shown here is derived from an EMBL/GenBank/DDBJ whole genome shotgun (WGS) entry which is preliminary data.</text>
</comment>
<dbReference type="RefSeq" id="WP_018746485.1">
    <property type="nucleotide sequence ID" value="NZ_BSOZ01000009.1"/>
</dbReference>
<accession>A0ABQ6BUH2</accession>
<dbReference type="Proteomes" id="UP001156836">
    <property type="component" value="Unassembled WGS sequence"/>
</dbReference>
<keyword evidence="4" id="KW-1185">Reference proteome</keyword>
<evidence type="ECO:0000313" key="3">
    <source>
        <dbReference type="EMBL" id="GLS03862.1"/>
    </source>
</evidence>
<proteinExistence type="predicted"/>